<keyword evidence="3" id="KW-1003">Cell membrane</keyword>
<dbReference type="EMBL" id="JBBYXI010000002">
    <property type="protein sequence ID" value="MEN3930975.1"/>
    <property type="molecule type" value="Genomic_DNA"/>
</dbReference>
<comment type="caution">
    <text evidence="11">The sequence shown here is derived from an EMBL/GenBank/DDBJ whole genome shotgun (WGS) entry which is preliminary data.</text>
</comment>
<reference evidence="11 12" key="1">
    <citation type="submission" date="2024-04" db="EMBL/GenBank/DDBJ databases">
        <title>A novel species isolated from cricket.</title>
        <authorList>
            <person name="Wang H.-C."/>
        </authorList>
    </citation>
    <scope>NUCLEOTIDE SEQUENCE [LARGE SCALE GENOMIC DNA]</scope>
    <source>
        <strain evidence="11 12">WL0021</strain>
    </source>
</reference>
<dbReference type="SUPFAM" id="SSF52540">
    <property type="entry name" value="P-loop containing nucleoside triphosphate hydrolases"/>
    <property type="match status" value="1"/>
</dbReference>
<keyword evidence="2" id="KW-0813">Transport</keyword>
<evidence type="ECO:0000313" key="11">
    <source>
        <dbReference type="EMBL" id="MEN3930975.1"/>
    </source>
</evidence>
<feature type="domain" description="ABC transporter" evidence="10">
    <location>
        <begin position="2"/>
        <end position="236"/>
    </location>
</feature>
<keyword evidence="4" id="KW-0410">Iron transport</keyword>
<dbReference type="SMART" id="SM00382">
    <property type="entry name" value="AAA"/>
    <property type="match status" value="1"/>
</dbReference>
<dbReference type="InterPro" id="IPR027417">
    <property type="entry name" value="P-loop_NTPase"/>
</dbReference>
<evidence type="ECO:0000256" key="2">
    <source>
        <dbReference type="ARBA" id="ARBA00022448"/>
    </source>
</evidence>
<evidence type="ECO:0000256" key="4">
    <source>
        <dbReference type="ARBA" id="ARBA00022496"/>
    </source>
</evidence>
<dbReference type="PROSITE" id="PS50893">
    <property type="entry name" value="ABC_TRANSPORTER_2"/>
    <property type="match status" value="1"/>
</dbReference>
<dbReference type="CDD" id="cd03214">
    <property type="entry name" value="ABC_Iron-Siderophores_B12_Hemin"/>
    <property type="match status" value="1"/>
</dbReference>
<dbReference type="Gene3D" id="3.40.50.300">
    <property type="entry name" value="P-loop containing nucleotide triphosphate hydrolases"/>
    <property type="match status" value="1"/>
</dbReference>
<keyword evidence="12" id="KW-1185">Reference proteome</keyword>
<dbReference type="RefSeq" id="WP_346336993.1">
    <property type="nucleotide sequence ID" value="NZ_JBBYXI010000002.1"/>
</dbReference>
<evidence type="ECO:0000256" key="5">
    <source>
        <dbReference type="ARBA" id="ARBA00022741"/>
    </source>
</evidence>
<evidence type="ECO:0000256" key="1">
    <source>
        <dbReference type="ARBA" id="ARBA00004202"/>
    </source>
</evidence>
<dbReference type="PANTHER" id="PTHR42771:SF3">
    <property type="entry name" value="PETROBACTIN IMPORT ATP-BINDING PROTEIN YCLP"/>
    <property type="match status" value="1"/>
</dbReference>
<dbReference type="InterPro" id="IPR003593">
    <property type="entry name" value="AAA+_ATPase"/>
</dbReference>
<evidence type="ECO:0000256" key="7">
    <source>
        <dbReference type="ARBA" id="ARBA00023004"/>
    </source>
</evidence>
<dbReference type="PANTHER" id="PTHR42771">
    <property type="entry name" value="IRON(3+)-HYDROXAMATE IMPORT ATP-BINDING PROTEIN FHUC"/>
    <property type="match status" value="1"/>
</dbReference>
<dbReference type="InterPro" id="IPR003439">
    <property type="entry name" value="ABC_transporter-like_ATP-bd"/>
</dbReference>
<keyword evidence="8" id="KW-0406">Ion transport</keyword>
<dbReference type="Proteomes" id="UP001418637">
    <property type="component" value="Unassembled WGS sequence"/>
</dbReference>
<evidence type="ECO:0000313" key="12">
    <source>
        <dbReference type="Proteomes" id="UP001418637"/>
    </source>
</evidence>
<keyword evidence="7" id="KW-0408">Iron</keyword>
<comment type="subcellular location">
    <subcellularLocation>
        <location evidence="1">Cell membrane</location>
        <topology evidence="1">Peripheral membrane protein</topology>
    </subcellularLocation>
</comment>
<dbReference type="Pfam" id="PF00005">
    <property type="entry name" value="ABC_tran"/>
    <property type="match status" value="1"/>
</dbReference>
<proteinExistence type="predicted"/>
<protein>
    <submittedName>
        <fullName evidence="11">ATP-binding cassette domain-containing protein</fullName>
    </submittedName>
</protein>
<evidence type="ECO:0000256" key="3">
    <source>
        <dbReference type="ARBA" id="ARBA00022475"/>
    </source>
</evidence>
<evidence type="ECO:0000259" key="10">
    <source>
        <dbReference type="PROSITE" id="PS50893"/>
    </source>
</evidence>
<organism evidence="11 12">
    <name type="scientific">Hohaiivirga grylli</name>
    <dbReference type="NCBI Taxonomy" id="3133970"/>
    <lineage>
        <taxon>Bacteria</taxon>
        <taxon>Pseudomonadati</taxon>
        <taxon>Pseudomonadota</taxon>
        <taxon>Alphaproteobacteria</taxon>
        <taxon>Hyphomicrobiales</taxon>
        <taxon>Methylobacteriaceae</taxon>
        <taxon>Hohaiivirga</taxon>
    </lineage>
</organism>
<sequence>MIEIRNITKSYGEKTVVEDVSIALPTGKITAFIGSNGAGKSTILSLVSRLIAANEGEVCIDGVSLAQWNTRELAKHLAILGQSTHFNLRITVEDLVRFGRFPHSQGKLDEADQEIIDEALSYTGLHDLKGRFIDELSGGQQQMAYIAMAIAQNTKYILLDEPLNNLDMRRSAQIMSLLRRLVHEKGKTVIVVIHDINFVSFYADFIVALKDGKLRHSGPVSEIIKPDVLKDIYDMDIVVEDYNGKPLCVYYE</sequence>
<dbReference type="GO" id="GO:0005524">
    <property type="term" value="F:ATP binding"/>
    <property type="evidence" value="ECO:0007669"/>
    <property type="project" value="UniProtKB-KW"/>
</dbReference>
<dbReference type="InterPro" id="IPR051535">
    <property type="entry name" value="Siderophore_ABC-ATPase"/>
</dbReference>
<evidence type="ECO:0000256" key="8">
    <source>
        <dbReference type="ARBA" id="ARBA00023065"/>
    </source>
</evidence>
<accession>A0ABV0BJL8</accession>
<evidence type="ECO:0000256" key="9">
    <source>
        <dbReference type="ARBA" id="ARBA00023136"/>
    </source>
</evidence>
<gene>
    <name evidence="11" type="ORF">WJT86_07875</name>
</gene>
<keyword evidence="5" id="KW-0547">Nucleotide-binding</keyword>
<keyword evidence="9" id="KW-0472">Membrane</keyword>
<name>A0ABV0BJL8_9HYPH</name>
<evidence type="ECO:0000256" key="6">
    <source>
        <dbReference type="ARBA" id="ARBA00022840"/>
    </source>
</evidence>
<keyword evidence="6 11" id="KW-0067">ATP-binding</keyword>